<evidence type="ECO:0000256" key="1">
    <source>
        <dbReference type="SAM" id="Phobius"/>
    </source>
</evidence>
<keyword evidence="1" id="KW-0472">Membrane</keyword>
<dbReference type="InterPro" id="IPR032531">
    <property type="entry name" value="DUF4956"/>
</dbReference>
<feature type="transmembrane region" description="Helical" evidence="1">
    <location>
        <begin position="20"/>
        <end position="38"/>
    </location>
</feature>
<feature type="transmembrane region" description="Helical" evidence="1">
    <location>
        <begin position="50"/>
        <end position="69"/>
    </location>
</feature>
<keyword evidence="3" id="KW-1185">Reference proteome</keyword>
<evidence type="ECO:0000313" key="2">
    <source>
        <dbReference type="EMBL" id="QDS94023.1"/>
    </source>
</evidence>
<keyword evidence="1" id="KW-1133">Transmembrane helix</keyword>
<dbReference type="RefSeq" id="WP_145352083.1">
    <property type="nucleotide sequence ID" value="NZ_CP036262.1"/>
</dbReference>
<dbReference type="Proteomes" id="UP000320672">
    <property type="component" value="Chromosome"/>
</dbReference>
<dbReference type="EMBL" id="CP036262">
    <property type="protein sequence ID" value="QDS94023.1"/>
    <property type="molecule type" value="Genomic_DNA"/>
</dbReference>
<evidence type="ECO:0000313" key="3">
    <source>
        <dbReference type="Proteomes" id="UP000320672"/>
    </source>
</evidence>
<feature type="transmembrane region" description="Helical" evidence="1">
    <location>
        <begin position="97"/>
        <end position="128"/>
    </location>
</feature>
<organism evidence="2 3">
    <name type="scientific">Roseimaritima multifibrata</name>
    <dbReference type="NCBI Taxonomy" id="1930274"/>
    <lineage>
        <taxon>Bacteria</taxon>
        <taxon>Pseudomonadati</taxon>
        <taxon>Planctomycetota</taxon>
        <taxon>Planctomycetia</taxon>
        <taxon>Pirellulales</taxon>
        <taxon>Pirellulaceae</taxon>
        <taxon>Roseimaritima</taxon>
    </lineage>
</organism>
<name>A0A517MGK9_9BACT</name>
<protein>
    <recommendedName>
        <fullName evidence="4">Mg(2+) transport ATPase</fullName>
    </recommendedName>
</protein>
<reference evidence="2 3" key="1">
    <citation type="submission" date="2019-02" db="EMBL/GenBank/DDBJ databases">
        <title>Deep-cultivation of Planctomycetes and their phenomic and genomic characterization uncovers novel biology.</title>
        <authorList>
            <person name="Wiegand S."/>
            <person name="Jogler M."/>
            <person name="Boedeker C."/>
            <person name="Pinto D."/>
            <person name="Vollmers J."/>
            <person name="Rivas-Marin E."/>
            <person name="Kohn T."/>
            <person name="Peeters S.H."/>
            <person name="Heuer A."/>
            <person name="Rast P."/>
            <person name="Oberbeckmann S."/>
            <person name="Bunk B."/>
            <person name="Jeske O."/>
            <person name="Meyerdierks A."/>
            <person name="Storesund J.E."/>
            <person name="Kallscheuer N."/>
            <person name="Luecker S."/>
            <person name="Lage O.M."/>
            <person name="Pohl T."/>
            <person name="Merkel B.J."/>
            <person name="Hornburger P."/>
            <person name="Mueller R.-W."/>
            <person name="Bruemmer F."/>
            <person name="Labrenz M."/>
            <person name="Spormann A.M."/>
            <person name="Op den Camp H."/>
            <person name="Overmann J."/>
            <person name="Amann R."/>
            <person name="Jetten M.S.M."/>
            <person name="Mascher T."/>
            <person name="Medema M.H."/>
            <person name="Devos D.P."/>
            <person name="Kaster A.-K."/>
            <person name="Ovreas L."/>
            <person name="Rohde M."/>
            <person name="Galperin M.Y."/>
            <person name="Jogler C."/>
        </authorList>
    </citation>
    <scope>NUCLEOTIDE SEQUENCE [LARGE SCALE GENOMIC DNA]</scope>
    <source>
        <strain evidence="2 3">FF011L</strain>
    </source>
</reference>
<evidence type="ECO:0008006" key="4">
    <source>
        <dbReference type="Google" id="ProtNLM"/>
    </source>
</evidence>
<dbReference type="OrthoDB" id="9803265at2"/>
<keyword evidence="1" id="KW-0812">Transmembrane</keyword>
<dbReference type="KEGG" id="rml:FF011L_28000"/>
<proteinExistence type="predicted"/>
<dbReference type="AlphaFoldDB" id="A0A517MGK9"/>
<accession>A0A517MGK9</accession>
<dbReference type="Pfam" id="PF16316">
    <property type="entry name" value="DUF4956"/>
    <property type="match status" value="1"/>
</dbReference>
<gene>
    <name evidence="2" type="ORF">FF011L_28000</name>
</gene>
<sequence length="227" mass="24491">MPDWLTNVTDTQVDPSLQVLLTRLILAWLCGCVVAWIARRNQAPGTNDTLTLTLILMSILIAMVTQIIGDNVARAFSLVGALSIVRFRTAMSETRDVAFVLAAVVVGMAVGAGQYWVSGLGLVVVGLATQINRASSHPTLKKTTEPGKKPATWRLNLQVGLSATDGWESEIERFTQNLQLVSAETSRRGSALELTYHLVLLPDSNVIDLVAALNTLPIVESVATKEL</sequence>